<name>A0A2T0LD83_9BACL</name>
<dbReference type="OrthoDB" id="9847879at2"/>
<comment type="caution">
    <text evidence="2">The sequence shown here is derived from an EMBL/GenBank/DDBJ whole genome shotgun (WGS) entry which is preliminary data.</text>
</comment>
<keyword evidence="1" id="KW-0472">Membrane</keyword>
<keyword evidence="1" id="KW-1133">Transmembrane helix</keyword>
<proteinExistence type="predicted"/>
<feature type="transmembrane region" description="Helical" evidence="1">
    <location>
        <begin position="36"/>
        <end position="60"/>
    </location>
</feature>
<keyword evidence="1" id="KW-0812">Transmembrane</keyword>
<evidence type="ECO:0000313" key="3">
    <source>
        <dbReference type="Proteomes" id="UP000237797"/>
    </source>
</evidence>
<accession>A0A2T0LD83</accession>
<evidence type="ECO:0000313" key="2">
    <source>
        <dbReference type="EMBL" id="PRX39992.1"/>
    </source>
</evidence>
<feature type="transmembrane region" description="Helical" evidence="1">
    <location>
        <begin position="81"/>
        <end position="110"/>
    </location>
</feature>
<reference evidence="2 3" key="1">
    <citation type="submission" date="2018-03" db="EMBL/GenBank/DDBJ databases">
        <title>Genomic Encyclopedia of Archaeal and Bacterial Type Strains, Phase II (KMG-II): from individual species to whole genera.</title>
        <authorList>
            <person name="Goeker M."/>
        </authorList>
    </citation>
    <scope>NUCLEOTIDE SEQUENCE [LARGE SCALE GENOMIC DNA]</scope>
    <source>
        <strain evidence="2 3">DSM 44946</strain>
    </source>
</reference>
<dbReference type="Proteomes" id="UP000237797">
    <property type="component" value="Unassembled WGS sequence"/>
</dbReference>
<sequence length="128" mass="14712">MSRRLFLCGPLLTWFLAGIALYRLPGQTPGSSLWRYFSVDFLVFLVLWAFCFHILFRSVARGIAGLMELPLPFTHRNRLRWAIPVASGLLLLLFLFFQAPAFTALGAGFFGGREMRSWLRKRRARFPG</sequence>
<gene>
    <name evidence="2" type="ORF">CLV97_11869</name>
</gene>
<keyword evidence="3" id="KW-1185">Reference proteome</keyword>
<evidence type="ECO:0000256" key="1">
    <source>
        <dbReference type="SAM" id="Phobius"/>
    </source>
</evidence>
<organism evidence="2 3">
    <name type="scientific">Planifilum fimeticola</name>
    <dbReference type="NCBI Taxonomy" id="201975"/>
    <lineage>
        <taxon>Bacteria</taxon>
        <taxon>Bacillati</taxon>
        <taxon>Bacillota</taxon>
        <taxon>Bacilli</taxon>
        <taxon>Bacillales</taxon>
        <taxon>Thermoactinomycetaceae</taxon>
        <taxon>Planifilum</taxon>
    </lineage>
</organism>
<protein>
    <submittedName>
        <fullName evidence="2">Uncharacterized protein</fullName>
    </submittedName>
</protein>
<dbReference type="AlphaFoldDB" id="A0A2T0LD83"/>
<dbReference type="EMBL" id="PVNE01000018">
    <property type="protein sequence ID" value="PRX39992.1"/>
    <property type="molecule type" value="Genomic_DNA"/>
</dbReference>
<dbReference type="RefSeq" id="WP_106345700.1">
    <property type="nucleotide sequence ID" value="NZ_PVNE01000018.1"/>
</dbReference>